<keyword evidence="3" id="KW-1185">Reference proteome</keyword>
<accession>A0A1G7GHZ2</accession>
<proteinExistence type="predicted"/>
<sequence>MNITRFIKIVSAICICAICFIFIPNLIGSDFYGLQMTFYGIFSIILIFIFYKLFGAILRKDRSSLPVYDYRKEKFQDILISPSRVIFFSMVLILFPVGVLAFFIYSGFLQRFKWTSPESYPPLLSILILGFVLYKGVRLWMRRNEVVQLRFTTAGIEYMPVDISGVGRGRGASIVTMYFKTKMVFLNYNDMDAIAIDKNAWRGDMIRITTISKGVIFLPFLPNDDDQLDAVYGTFVERWSQVKSRNDDARF</sequence>
<feature type="transmembrane region" description="Helical" evidence="1">
    <location>
        <begin position="85"/>
        <end position="108"/>
    </location>
</feature>
<organism evidence="2 3">
    <name type="scientific">Mucilaginibacter pineti</name>
    <dbReference type="NCBI Taxonomy" id="1391627"/>
    <lineage>
        <taxon>Bacteria</taxon>
        <taxon>Pseudomonadati</taxon>
        <taxon>Bacteroidota</taxon>
        <taxon>Sphingobacteriia</taxon>
        <taxon>Sphingobacteriales</taxon>
        <taxon>Sphingobacteriaceae</taxon>
        <taxon>Mucilaginibacter</taxon>
    </lineage>
</organism>
<evidence type="ECO:0000256" key="1">
    <source>
        <dbReference type="SAM" id="Phobius"/>
    </source>
</evidence>
<reference evidence="2 3" key="1">
    <citation type="submission" date="2016-10" db="EMBL/GenBank/DDBJ databases">
        <authorList>
            <person name="de Groot N.N."/>
        </authorList>
    </citation>
    <scope>NUCLEOTIDE SEQUENCE [LARGE SCALE GENOMIC DNA]</scope>
    <source>
        <strain evidence="2 3">47C3B</strain>
    </source>
</reference>
<keyword evidence="1" id="KW-1133">Transmembrane helix</keyword>
<feature type="transmembrane region" description="Helical" evidence="1">
    <location>
        <begin position="33"/>
        <end position="54"/>
    </location>
</feature>
<dbReference type="OrthoDB" id="1257954at2"/>
<protein>
    <submittedName>
        <fullName evidence="2">Uncharacterized protein</fullName>
    </submittedName>
</protein>
<feature type="transmembrane region" description="Helical" evidence="1">
    <location>
        <begin position="120"/>
        <end position="141"/>
    </location>
</feature>
<keyword evidence="1" id="KW-0812">Transmembrane</keyword>
<dbReference type="Proteomes" id="UP000199072">
    <property type="component" value="Unassembled WGS sequence"/>
</dbReference>
<keyword evidence="1" id="KW-0472">Membrane</keyword>
<evidence type="ECO:0000313" key="2">
    <source>
        <dbReference type="EMBL" id="SDE87721.1"/>
    </source>
</evidence>
<name>A0A1G7GHZ2_9SPHI</name>
<feature type="transmembrane region" description="Helical" evidence="1">
    <location>
        <begin position="7"/>
        <end position="27"/>
    </location>
</feature>
<gene>
    <name evidence="2" type="ORF">SAMN05216464_110153</name>
</gene>
<dbReference type="AlphaFoldDB" id="A0A1G7GHZ2"/>
<evidence type="ECO:0000313" key="3">
    <source>
        <dbReference type="Proteomes" id="UP000199072"/>
    </source>
</evidence>
<dbReference type="EMBL" id="FNAI01000010">
    <property type="protein sequence ID" value="SDE87721.1"/>
    <property type="molecule type" value="Genomic_DNA"/>
</dbReference>
<dbReference type="RefSeq" id="WP_143014191.1">
    <property type="nucleotide sequence ID" value="NZ_FNAI01000010.1"/>
</dbReference>